<dbReference type="PANTHER" id="PTHR33164">
    <property type="entry name" value="TRANSCRIPTIONAL REGULATOR, MARR FAMILY"/>
    <property type="match status" value="1"/>
</dbReference>
<dbReference type="Proteomes" id="UP000295097">
    <property type="component" value="Unassembled WGS sequence"/>
</dbReference>
<dbReference type="Pfam" id="PF12802">
    <property type="entry name" value="MarR_2"/>
    <property type="match status" value="1"/>
</dbReference>
<comment type="caution">
    <text evidence="2">The sequence shown here is derived from an EMBL/GenBank/DDBJ whole genome shotgun (WGS) entry which is preliminary data.</text>
</comment>
<sequence length="164" mass="18760">MGHKNTLVELEDEVRNIRERSEIKETYLLSLWGNYFSGPTALELEQKHGMTRDDFNVLFTLAATGPLSASKICILTGRPKNSISRAVIKLTNSDHLIREVAAGDRRKAYLRLTGKGLELYHSVLPIYTRRRDEMLAALTPNERRRLNDLLLKAIYSPGNWSRSY</sequence>
<dbReference type="SUPFAM" id="SSF46785">
    <property type="entry name" value="Winged helix' DNA-binding domain"/>
    <property type="match status" value="1"/>
</dbReference>
<evidence type="ECO:0000259" key="1">
    <source>
        <dbReference type="PROSITE" id="PS50995"/>
    </source>
</evidence>
<dbReference type="OrthoDB" id="8114524at2"/>
<feature type="domain" description="HTH marR-type" evidence="1">
    <location>
        <begin position="3"/>
        <end position="155"/>
    </location>
</feature>
<dbReference type="InterPro" id="IPR039422">
    <property type="entry name" value="MarR/SlyA-like"/>
</dbReference>
<keyword evidence="3" id="KW-1185">Reference proteome</keyword>
<dbReference type="Gene3D" id="1.10.10.10">
    <property type="entry name" value="Winged helix-like DNA-binding domain superfamily/Winged helix DNA-binding domain"/>
    <property type="match status" value="1"/>
</dbReference>
<evidence type="ECO:0000313" key="3">
    <source>
        <dbReference type="Proteomes" id="UP000295097"/>
    </source>
</evidence>
<name>A0A4R3NE68_9HYPH</name>
<dbReference type="EMBL" id="SMAR01000078">
    <property type="protein sequence ID" value="TCT27704.1"/>
    <property type="molecule type" value="Genomic_DNA"/>
</dbReference>
<gene>
    <name evidence="2" type="ORF">EDC90_10781</name>
</gene>
<dbReference type="GO" id="GO:0006950">
    <property type="term" value="P:response to stress"/>
    <property type="evidence" value="ECO:0007669"/>
    <property type="project" value="TreeGrafter"/>
</dbReference>
<dbReference type="PROSITE" id="PS50995">
    <property type="entry name" value="HTH_MARR_2"/>
    <property type="match status" value="1"/>
</dbReference>
<dbReference type="InterPro" id="IPR000835">
    <property type="entry name" value="HTH_MarR-typ"/>
</dbReference>
<protein>
    <submittedName>
        <fullName evidence="2">MarR family transcriptional regulator</fullName>
    </submittedName>
</protein>
<dbReference type="AlphaFoldDB" id="A0A4R3NE68"/>
<proteinExistence type="predicted"/>
<accession>A0A4R3NE68</accession>
<dbReference type="InterPro" id="IPR036388">
    <property type="entry name" value="WH-like_DNA-bd_sf"/>
</dbReference>
<evidence type="ECO:0000313" key="2">
    <source>
        <dbReference type="EMBL" id="TCT27704.1"/>
    </source>
</evidence>
<dbReference type="PANTHER" id="PTHR33164:SF57">
    <property type="entry name" value="MARR-FAMILY TRANSCRIPTIONAL REGULATOR"/>
    <property type="match status" value="1"/>
</dbReference>
<organism evidence="2 3">
    <name type="scientific">Martelella mediterranea</name>
    <dbReference type="NCBI Taxonomy" id="293089"/>
    <lineage>
        <taxon>Bacteria</taxon>
        <taxon>Pseudomonadati</taxon>
        <taxon>Pseudomonadota</taxon>
        <taxon>Alphaproteobacteria</taxon>
        <taxon>Hyphomicrobiales</taxon>
        <taxon>Aurantimonadaceae</taxon>
        <taxon>Martelella</taxon>
    </lineage>
</organism>
<dbReference type="InterPro" id="IPR036390">
    <property type="entry name" value="WH_DNA-bd_sf"/>
</dbReference>
<dbReference type="RefSeq" id="WP_132314350.1">
    <property type="nucleotide sequence ID" value="NZ_SMAR01000078.1"/>
</dbReference>
<dbReference type="SMART" id="SM00347">
    <property type="entry name" value="HTH_MARR"/>
    <property type="match status" value="1"/>
</dbReference>
<reference evidence="2 3" key="1">
    <citation type="submission" date="2019-03" db="EMBL/GenBank/DDBJ databases">
        <title>Freshwater and sediment microbial communities from various areas in North America, analyzing microbe dynamics in response to fracking.</title>
        <authorList>
            <person name="Lamendella R."/>
        </authorList>
    </citation>
    <scope>NUCLEOTIDE SEQUENCE [LARGE SCALE GENOMIC DNA]</scope>
    <source>
        <strain evidence="2 3">175.2</strain>
    </source>
</reference>
<dbReference type="GO" id="GO:0003700">
    <property type="term" value="F:DNA-binding transcription factor activity"/>
    <property type="evidence" value="ECO:0007669"/>
    <property type="project" value="InterPro"/>
</dbReference>